<sequence>MKFTTRLHEQHNSIPAKTTTNDSKYKPYLEKNKVLVTVICTWNGQKIYLAFSDYQSV</sequence>
<feature type="compositionally biased region" description="Polar residues" evidence="1">
    <location>
        <begin position="12"/>
        <end position="22"/>
    </location>
</feature>
<feature type="compositionally biased region" description="Basic and acidic residues" evidence="1">
    <location>
        <begin position="1"/>
        <end position="11"/>
    </location>
</feature>
<dbReference type="Proteomes" id="UP000789901">
    <property type="component" value="Unassembled WGS sequence"/>
</dbReference>
<gene>
    <name evidence="2" type="ORF">GMARGA_LOCUS7111</name>
</gene>
<keyword evidence="3" id="KW-1185">Reference proteome</keyword>
<accession>A0ABN7UJ04</accession>
<reference evidence="2 3" key="1">
    <citation type="submission" date="2021-06" db="EMBL/GenBank/DDBJ databases">
        <authorList>
            <person name="Kallberg Y."/>
            <person name="Tangrot J."/>
            <person name="Rosling A."/>
        </authorList>
    </citation>
    <scope>NUCLEOTIDE SEQUENCE [LARGE SCALE GENOMIC DNA]</scope>
    <source>
        <strain evidence="2 3">120-4 pot B 10/14</strain>
    </source>
</reference>
<name>A0ABN7UJ04_GIGMA</name>
<feature type="region of interest" description="Disordered" evidence="1">
    <location>
        <begin position="1"/>
        <end position="22"/>
    </location>
</feature>
<comment type="caution">
    <text evidence="2">The sequence shown here is derived from an EMBL/GenBank/DDBJ whole genome shotgun (WGS) entry which is preliminary data.</text>
</comment>
<evidence type="ECO:0000256" key="1">
    <source>
        <dbReference type="SAM" id="MobiDB-lite"/>
    </source>
</evidence>
<dbReference type="EMBL" id="CAJVQB010003358">
    <property type="protein sequence ID" value="CAG8605804.1"/>
    <property type="molecule type" value="Genomic_DNA"/>
</dbReference>
<protein>
    <submittedName>
        <fullName evidence="2">9301_t:CDS:1</fullName>
    </submittedName>
</protein>
<evidence type="ECO:0000313" key="2">
    <source>
        <dbReference type="EMBL" id="CAG8605804.1"/>
    </source>
</evidence>
<evidence type="ECO:0000313" key="3">
    <source>
        <dbReference type="Proteomes" id="UP000789901"/>
    </source>
</evidence>
<proteinExistence type="predicted"/>
<organism evidence="2 3">
    <name type="scientific">Gigaspora margarita</name>
    <dbReference type="NCBI Taxonomy" id="4874"/>
    <lineage>
        <taxon>Eukaryota</taxon>
        <taxon>Fungi</taxon>
        <taxon>Fungi incertae sedis</taxon>
        <taxon>Mucoromycota</taxon>
        <taxon>Glomeromycotina</taxon>
        <taxon>Glomeromycetes</taxon>
        <taxon>Diversisporales</taxon>
        <taxon>Gigasporaceae</taxon>
        <taxon>Gigaspora</taxon>
    </lineage>
</organism>